<evidence type="ECO:0000256" key="1">
    <source>
        <dbReference type="SAM" id="Phobius"/>
    </source>
</evidence>
<proteinExistence type="predicted"/>
<sequence length="73" mass="7902">MTALPAISFSRLPLIGFIARDIARDVNVIFYLLTIAVTLVVLAVKTWGLVALTMVALVMVAVMFVILIAITRA</sequence>
<dbReference type="AlphaFoldDB" id="A0A975P7Z2"/>
<dbReference type="RefSeq" id="WP_215506632.1">
    <property type="nucleotide sequence ID" value="NZ_CP076361.1"/>
</dbReference>
<keyword evidence="3" id="KW-1185">Reference proteome</keyword>
<feature type="transmembrane region" description="Helical" evidence="1">
    <location>
        <begin position="50"/>
        <end position="70"/>
    </location>
</feature>
<evidence type="ECO:0000313" key="2">
    <source>
        <dbReference type="EMBL" id="QWK90086.1"/>
    </source>
</evidence>
<dbReference type="EMBL" id="CP076361">
    <property type="protein sequence ID" value="QWK90086.1"/>
    <property type="molecule type" value="Genomic_DNA"/>
</dbReference>
<keyword evidence="1" id="KW-0812">Transmembrane</keyword>
<organism evidence="2 3">
    <name type="scientific">Gemmobacter fulvus</name>
    <dbReference type="NCBI Taxonomy" id="2840474"/>
    <lineage>
        <taxon>Bacteria</taxon>
        <taxon>Pseudomonadati</taxon>
        <taxon>Pseudomonadota</taxon>
        <taxon>Alphaproteobacteria</taxon>
        <taxon>Rhodobacterales</taxon>
        <taxon>Paracoccaceae</taxon>
        <taxon>Gemmobacter</taxon>
    </lineage>
</organism>
<name>A0A975P7Z2_9RHOB</name>
<protein>
    <submittedName>
        <fullName evidence="2">Uncharacterized protein</fullName>
    </submittedName>
</protein>
<gene>
    <name evidence="2" type="ORF">KM031_14840</name>
</gene>
<evidence type="ECO:0000313" key="3">
    <source>
        <dbReference type="Proteomes" id="UP000679352"/>
    </source>
</evidence>
<keyword evidence="1" id="KW-1133">Transmembrane helix</keyword>
<accession>A0A975P7Z2</accession>
<dbReference type="Proteomes" id="UP000679352">
    <property type="component" value="Chromosome"/>
</dbReference>
<feature type="transmembrane region" description="Helical" evidence="1">
    <location>
        <begin position="26"/>
        <end position="44"/>
    </location>
</feature>
<dbReference type="KEGG" id="gfu:KM031_14840"/>
<reference evidence="2" key="1">
    <citation type="submission" date="2021-06" db="EMBL/GenBank/DDBJ databases">
        <title>Direct submission.</title>
        <authorList>
            <person name="Lee C.-S."/>
            <person name="Jin L."/>
        </authorList>
    </citation>
    <scope>NUCLEOTIDE SEQUENCE</scope>
    <source>
        <strain evidence="2">Con5</strain>
    </source>
</reference>
<keyword evidence="1" id="KW-0472">Membrane</keyword>